<dbReference type="CDD" id="cd19941">
    <property type="entry name" value="TIL"/>
    <property type="match status" value="3"/>
</dbReference>
<organism evidence="3 4">
    <name type="scientific">Pristionchus pacificus</name>
    <name type="common">Parasitic nematode worm</name>
    <dbReference type="NCBI Taxonomy" id="54126"/>
    <lineage>
        <taxon>Eukaryota</taxon>
        <taxon>Metazoa</taxon>
        <taxon>Ecdysozoa</taxon>
        <taxon>Nematoda</taxon>
        <taxon>Chromadorea</taxon>
        <taxon>Rhabditida</taxon>
        <taxon>Rhabditina</taxon>
        <taxon>Diplogasteromorpha</taxon>
        <taxon>Diplogasteroidea</taxon>
        <taxon>Neodiplogasteridae</taxon>
        <taxon>Pristionchus</taxon>
    </lineage>
</organism>
<dbReference type="SMART" id="SM00274">
    <property type="entry name" value="FOLN"/>
    <property type="match status" value="8"/>
</dbReference>
<accession>A0A2A6C9Q1</accession>
<protein>
    <submittedName>
        <fullName evidence="3">Uncharacterized protein</fullName>
    </submittedName>
</protein>
<keyword evidence="1" id="KW-0646">Protease inhibitor</keyword>
<evidence type="ECO:0000313" key="3">
    <source>
        <dbReference type="EnsemblMetazoa" id="PPA28791.1"/>
    </source>
</evidence>
<dbReference type="InterPro" id="IPR036084">
    <property type="entry name" value="Ser_inhib-like_sf"/>
</dbReference>
<accession>A0A8R1UJ45</accession>
<reference evidence="3" key="2">
    <citation type="submission" date="2022-06" db="UniProtKB">
        <authorList>
            <consortium name="EnsemblMetazoa"/>
        </authorList>
    </citation>
    <scope>IDENTIFICATION</scope>
    <source>
        <strain evidence="3">PS312</strain>
    </source>
</reference>
<proteinExistence type="predicted"/>
<feature type="region of interest" description="Disordered" evidence="2">
    <location>
        <begin position="301"/>
        <end position="391"/>
    </location>
</feature>
<dbReference type="InterPro" id="IPR002919">
    <property type="entry name" value="TIL_dom"/>
</dbReference>
<sequence>MRILVMNVSHLCAATESNCTKRNDVWDDCFNGCEGTCKNKTVACPSICGQGGCKCRYGHVRNNANECISTFACPINTECGEKEGFNVCFNGCEGTCNEKFKAYHEICGPGGCRCRYGYVRDKKNKCISSFVCPFDADCPINEKFDVSFNGCEPSCHNPNPTCPDWCGAYRYPFTHQEMRRIGVLCAIVVVSTASYDNPWDRSPDAVQAFNPSHSPDPTCPSNEEYIQCATHCEPTCANPNPVCIRSCAPAQCQCVYGYVRNEYGECMANNGCTVTTEAPVEETTTTEVYTTETPVYTQVTTTEETVTDAPATQYVTAPPSPVSEEPTTTQYESAPTEAPAPVDSAYSPDETPQTIETAEQTATPSTDYAPSAQNSESNDAAPTQDDEDTVVVGGTCGENTCRVGFKCDDSTSVGAKCIPYDTRARSSCSSIRCRPGWSCVIAMDGPRCYTNSGESLFLSQQLNSPSVLGITDAPEPTGPEFTGAPVPGYAADEVVPAAESGKSCSDIICPFGLTCFEGHSDPFCRSNTEGRESSAQPCSDVQCAPNEACNDNHNGPVCTKNAPATCAATSCLTGSACVEHPEGARCEAPQGGPQVFPGKTCASTACPDMHQCFDTVDGASCYPIPTDPIEPISEPLKCAQMTCNDGEECTDDENGGVCRPNEVSTSASAPSYPEETASTEENNVADEPQSRAGSSDGDCEHTTCGSGEHCAIDFEGHPYCRAVDGVADDVSPSASSDPSVHIPLCSEITCPSEHECFDDSVKGASCWPIRKESEAVTTPTVTVSAPVPPSCRNLTCHQEELCVEESTGPRCVPAQRRGVTAPGYRRRF</sequence>
<feature type="compositionally biased region" description="Polar residues" evidence="2">
    <location>
        <begin position="350"/>
        <end position="381"/>
    </location>
</feature>
<reference evidence="4" key="1">
    <citation type="journal article" date="2008" name="Nat. Genet.">
        <title>The Pristionchus pacificus genome provides a unique perspective on nematode lifestyle and parasitism.</title>
        <authorList>
            <person name="Dieterich C."/>
            <person name="Clifton S.W."/>
            <person name="Schuster L.N."/>
            <person name="Chinwalla A."/>
            <person name="Delehaunty K."/>
            <person name="Dinkelacker I."/>
            <person name="Fulton L."/>
            <person name="Fulton R."/>
            <person name="Godfrey J."/>
            <person name="Minx P."/>
            <person name="Mitreva M."/>
            <person name="Roeseler W."/>
            <person name="Tian H."/>
            <person name="Witte H."/>
            <person name="Yang S.P."/>
            <person name="Wilson R.K."/>
            <person name="Sommer R.J."/>
        </authorList>
    </citation>
    <scope>NUCLEOTIDE SEQUENCE [LARGE SCALE GENOMIC DNA]</scope>
    <source>
        <strain evidence="4">PS312</strain>
    </source>
</reference>
<dbReference type="InterPro" id="IPR003645">
    <property type="entry name" value="Fol_N"/>
</dbReference>
<gene>
    <name evidence="3" type="primary">WBGene00118345</name>
</gene>
<dbReference type="AlphaFoldDB" id="A0A2A6C9Q1"/>
<keyword evidence="4" id="KW-1185">Reference proteome</keyword>
<dbReference type="SUPFAM" id="SSF57567">
    <property type="entry name" value="Serine protease inhibitors"/>
    <property type="match status" value="3"/>
</dbReference>
<evidence type="ECO:0000256" key="2">
    <source>
        <dbReference type="SAM" id="MobiDB-lite"/>
    </source>
</evidence>
<evidence type="ECO:0000313" key="4">
    <source>
        <dbReference type="Proteomes" id="UP000005239"/>
    </source>
</evidence>
<evidence type="ECO:0000256" key="1">
    <source>
        <dbReference type="ARBA" id="ARBA00022900"/>
    </source>
</evidence>
<dbReference type="Pfam" id="PF01826">
    <property type="entry name" value="TIL"/>
    <property type="match status" value="3"/>
</dbReference>
<name>A0A2A6C9Q1_PRIPA</name>
<feature type="region of interest" description="Disordered" evidence="2">
    <location>
        <begin position="660"/>
        <end position="698"/>
    </location>
</feature>
<dbReference type="GO" id="GO:0004867">
    <property type="term" value="F:serine-type endopeptidase inhibitor activity"/>
    <property type="evidence" value="ECO:0007669"/>
    <property type="project" value="UniProtKB-KW"/>
</dbReference>
<dbReference type="Gene3D" id="2.10.25.10">
    <property type="entry name" value="Laminin"/>
    <property type="match status" value="3"/>
</dbReference>
<keyword evidence="1" id="KW-0722">Serine protease inhibitor</keyword>
<dbReference type="EnsemblMetazoa" id="PPA28791.1">
    <property type="protein sequence ID" value="PPA28791.1"/>
    <property type="gene ID" value="WBGene00118345"/>
</dbReference>
<dbReference type="Proteomes" id="UP000005239">
    <property type="component" value="Unassembled WGS sequence"/>
</dbReference>